<evidence type="ECO:0000313" key="1">
    <source>
        <dbReference type="EMBL" id="GGS10370.1"/>
    </source>
</evidence>
<name>A0A918G1D8_9ACTN</name>
<comment type="caution">
    <text evidence="1">The sequence shown here is derived from an EMBL/GenBank/DDBJ whole genome shotgun (WGS) entry which is preliminary data.</text>
</comment>
<protein>
    <submittedName>
        <fullName evidence="1">Uncharacterized protein</fullName>
    </submittedName>
</protein>
<accession>A0A918G1D8</accession>
<keyword evidence="2" id="KW-1185">Reference proteome</keyword>
<proteinExistence type="predicted"/>
<organism evidence="1 2">
    <name type="scientific">Streptomyces humidus</name>
    <dbReference type="NCBI Taxonomy" id="52259"/>
    <lineage>
        <taxon>Bacteria</taxon>
        <taxon>Bacillati</taxon>
        <taxon>Actinomycetota</taxon>
        <taxon>Actinomycetes</taxon>
        <taxon>Kitasatosporales</taxon>
        <taxon>Streptomycetaceae</taxon>
        <taxon>Streptomyces</taxon>
    </lineage>
</organism>
<dbReference type="EMBL" id="BMTL01000026">
    <property type="protein sequence ID" value="GGS10370.1"/>
    <property type="molecule type" value="Genomic_DNA"/>
</dbReference>
<evidence type="ECO:0000313" key="2">
    <source>
        <dbReference type="Proteomes" id="UP000606194"/>
    </source>
</evidence>
<gene>
    <name evidence="1" type="ORF">GCM10010269_56880</name>
</gene>
<dbReference type="AlphaFoldDB" id="A0A918G1D8"/>
<reference evidence="1" key="1">
    <citation type="journal article" date="2014" name="Int. J. Syst. Evol. Microbiol.">
        <title>Complete genome sequence of Corynebacterium casei LMG S-19264T (=DSM 44701T), isolated from a smear-ripened cheese.</title>
        <authorList>
            <consortium name="US DOE Joint Genome Institute (JGI-PGF)"/>
            <person name="Walter F."/>
            <person name="Albersmeier A."/>
            <person name="Kalinowski J."/>
            <person name="Ruckert C."/>
        </authorList>
    </citation>
    <scope>NUCLEOTIDE SEQUENCE</scope>
    <source>
        <strain evidence="1">JCM 4386</strain>
    </source>
</reference>
<sequence>MSECAGGHDDAHADGDRVYAAVKNVVVEVKYRPSHIEVPRTRWRSGVEQRGAVRSLPGTPPGVRDCR</sequence>
<reference evidence="1" key="2">
    <citation type="submission" date="2020-09" db="EMBL/GenBank/DDBJ databases">
        <authorList>
            <person name="Sun Q."/>
            <person name="Ohkuma M."/>
        </authorList>
    </citation>
    <scope>NUCLEOTIDE SEQUENCE</scope>
    <source>
        <strain evidence="1">JCM 4386</strain>
    </source>
</reference>
<dbReference type="Proteomes" id="UP000606194">
    <property type="component" value="Unassembled WGS sequence"/>
</dbReference>